<organism evidence="2 3">
    <name type="scientific">Porphyridium purpureum</name>
    <name type="common">Red alga</name>
    <name type="synonym">Porphyridium cruentum</name>
    <dbReference type="NCBI Taxonomy" id="35688"/>
    <lineage>
        <taxon>Eukaryota</taxon>
        <taxon>Rhodophyta</taxon>
        <taxon>Bangiophyceae</taxon>
        <taxon>Porphyridiales</taxon>
        <taxon>Porphyridiaceae</taxon>
        <taxon>Porphyridium</taxon>
    </lineage>
</organism>
<keyword evidence="3" id="KW-1185">Reference proteome</keyword>
<feature type="transmembrane region" description="Helical" evidence="1">
    <location>
        <begin position="104"/>
        <end position="123"/>
    </location>
</feature>
<keyword evidence="1" id="KW-0472">Membrane</keyword>
<dbReference type="AlphaFoldDB" id="A0A5J4YVR1"/>
<evidence type="ECO:0000313" key="2">
    <source>
        <dbReference type="EMBL" id="KAA8495599.1"/>
    </source>
</evidence>
<gene>
    <name evidence="2" type="ORF">FVE85_1754</name>
</gene>
<sequence length="148" mass="16060">MFVVSTPLALGKSLYPRRQCEAPWGRHVASVAAKRARAQVIVKQQASENGKGSGSGEDEVQDADWLSLMLASEPWQVIDDDALLYSGTQNTIWRDFEMPALTRLRPSVGLVFLGGIASALALLVALRVIQTTLSLFLFGLILGSLSFI</sequence>
<keyword evidence="1" id="KW-1133">Transmembrane helix</keyword>
<comment type="caution">
    <text evidence="2">The sequence shown here is derived from an EMBL/GenBank/DDBJ whole genome shotgun (WGS) entry which is preliminary data.</text>
</comment>
<name>A0A5J4YVR1_PORPP</name>
<dbReference type="Proteomes" id="UP000324585">
    <property type="component" value="Unassembled WGS sequence"/>
</dbReference>
<evidence type="ECO:0000256" key="1">
    <source>
        <dbReference type="SAM" id="Phobius"/>
    </source>
</evidence>
<evidence type="ECO:0000313" key="3">
    <source>
        <dbReference type="Proteomes" id="UP000324585"/>
    </source>
</evidence>
<accession>A0A5J4YVR1</accession>
<reference evidence="3" key="1">
    <citation type="journal article" date="2019" name="Nat. Commun.">
        <title>Expansion of phycobilisome linker gene families in mesophilic red algae.</title>
        <authorList>
            <person name="Lee J."/>
            <person name="Kim D."/>
            <person name="Bhattacharya D."/>
            <person name="Yoon H.S."/>
        </authorList>
    </citation>
    <scope>NUCLEOTIDE SEQUENCE [LARGE SCALE GENOMIC DNA]</scope>
    <source>
        <strain evidence="3">CCMP 1328</strain>
    </source>
</reference>
<dbReference type="EMBL" id="VRMN01000003">
    <property type="protein sequence ID" value="KAA8495599.1"/>
    <property type="molecule type" value="Genomic_DNA"/>
</dbReference>
<keyword evidence="1" id="KW-0812">Transmembrane</keyword>
<proteinExistence type="predicted"/>
<protein>
    <submittedName>
        <fullName evidence="2">Uncharacterized protein</fullName>
    </submittedName>
</protein>